<feature type="domain" description="N-acetyltransferase" evidence="2">
    <location>
        <begin position="181"/>
        <end position="316"/>
    </location>
</feature>
<comment type="similarity">
    <text evidence="1">Belongs to the glycine N-acyltransferase family.</text>
</comment>
<accession>A0A8J2JZL3</accession>
<dbReference type="GO" id="GO:0005739">
    <property type="term" value="C:mitochondrion"/>
    <property type="evidence" value="ECO:0007669"/>
    <property type="project" value="InterPro"/>
</dbReference>
<gene>
    <name evidence="3" type="ORF">AFUS01_LOCUS16403</name>
</gene>
<keyword evidence="4" id="KW-1185">Reference proteome</keyword>
<keyword evidence="1" id="KW-0012">Acyltransferase</keyword>
<dbReference type="GO" id="GO:0047961">
    <property type="term" value="F:glycine N-acyltransferase activity"/>
    <property type="evidence" value="ECO:0007669"/>
    <property type="project" value="InterPro"/>
</dbReference>
<evidence type="ECO:0000313" key="3">
    <source>
        <dbReference type="EMBL" id="CAG7727567.1"/>
    </source>
</evidence>
<dbReference type="InterPro" id="IPR000182">
    <property type="entry name" value="GNAT_dom"/>
</dbReference>
<dbReference type="AlphaFoldDB" id="A0A8J2JZL3"/>
<evidence type="ECO:0000259" key="2">
    <source>
        <dbReference type="PROSITE" id="PS51186"/>
    </source>
</evidence>
<dbReference type="CDD" id="cd04301">
    <property type="entry name" value="NAT_SF"/>
    <property type="match status" value="1"/>
</dbReference>
<dbReference type="PANTHER" id="PTHR15298">
    <property type="entry name" value="L-COA N-ACYLTRANSFERASE-RELATED"/>
    <property type="match status" value="1"/>
</dbReference>
<proteinExistence type="inferred from homology"/>
<dbReference type="Pfam" id="PF13508">
    <property type="entry name" value="Acetyltransf_7"/>
    <property type="match status" value="1"/>
</dbReference>
<dbReference type="InterPro" id="IPR010313">
    <property type="entry name" value="Glycine_N-acyltransferase"/>
</dbReference>
<name>A0A8J2JZL3_9HEXA</name>
<organism evidence="3 4">
    <name type="scientific">Allacma fusca</name>
    <dbReference type="NCBI Taxonomy" id="39272"/>
    <lineage>
        <taxon>Eukaryota</taxon>
        <taxon>Metazoa</taxon>
        <taxon>Ecdysozoa</taxon>
        <taxon>Arthropoda</taxon>
        <taxon>Hexapoda</taxon>
        <taxon>Collembola</taxon>
        <taxon>Symphypleona</taxon>
        <taxon>Sminthuridae</taxon>
        <taxon>Allacma</taxon>
    </lineage>
</organism>
<dbReference type="OrthoDB" id="61870at2759"/>
<reference evidence="3" key="1">
    <citation type="submission" date="2021-06" db="EMBL/GenBank/DDBJ databases">
        <authorList>
            <person name="Hodson N. C."/>
            <person name="Mongue J. A."/>
            <person name="Jaron S. K."/>
        </authorList>
    </citation>
    <scope>NUCLEOTIDE SEQUENCE</scope>
</reference>
<dbReference type="PANTHER" id="PTHR15298:SF1">
    <property type="entry name" value="GLYCINE N-ACYLTRANSFERASE-LIKE PROTEIN"/>
    <property type="match status" value="1"/>
</dbReference>
<protein>
    <recommendedName>
        <fullName evidence="1">Glycine N-acyltransferase-like protein</fullName>
        <ecNumber evidence="1">2.3.1.-</ecNumber>
    </recommendedName>
</protein>
<sequence>MDLGGNGAKDKIGILLNITYFSSLGLQNQSYIRSNMSASIPAFQLVEEPRILEPILTQRLPVSTNIYNILKQNKSWKSEHQWFTLQDLTAKDVWVVVTYVRKDYGQVICISRPPNAQVTPEIRTAFSNCEFIDWSESFMAACIETPVSDMISSISIRDKGNCTEIHPCYVYSMDPEEALQLNIPSGNYEIKSIDTEEGIEFLLKTWKYAMEGSRDYVENCLKRNLSFGVYINNEIVADVIFDCHGLIGMLYSLPEYRGQGLGQLVMRKAMKESAAHQFVPGSTVEKRNIAARTFMERVGYKVAAEVDYLFYNKPTY</sequence>
<evidence type="ECO:0000256" key="1">
    <source>
        <dbReference type="RuleBase" id="RU368002"/>
    </source>
</evidence>
<dbReference type="EC" id="2.3.1.-" evidence="1"/>
<evidence type="ECO:0000313" key="4">
    <source>
        <dbReference type="Proteomes" id="UP000708208"/>
    </source>
</evidence>
<dbReference type="Proteomes" id="UP000708208">
    <property type="component" value="Unassembled WGS sequence"/>
</dbReference>
<dbReference type="PROSITE" id="PS51186">
    <property type="entry name" value="GNAT"/>
    <property type="match status" value="1"/>
</dbReference>
<dbReference type="EMBL" id="CAJVCH010150523">
    <property type="protein sequence ID" value="CAG7727567.1"/>
    <property type="molecule type" value="Genomic_DNA"/>
</dbReference>
<keyword evidence="1" id="KW-0808">Transferase</keyword>
<comment type="caution">
    <text evidence="3">The sequence shown here is derived from an EMBL/GenBank/DDBJ whole genome shotgun (WGS) entry which is preliminary data.</text>
</comment>